<comment type="caution">
    <text evidence="2">The sequence shown here is derived from an EMBL/GenBank/DDBJ whole genome shotgun (WGS) entry which is preliminary data.</text>
</comment>
<evidence type="ECO:0000256" key="1">
    <source>
        <dbReference type="SAM" id="MobiDB-lite"/>
    </source>
</evidence>
<dbReference type="EMBL" id="JBBPBM010000031">
    <property type="protein sequence ID" value="KAK8534720.1"/>
    <property type="molecule type" value="Genomic_DNA"/>
</dbReference>
<protein>
    <submittedName>
        <fullName evidence="2">Uncharacterized protein</fullName>
    </submittedName>
</protein>
<dbReference type="Proteomes" id="UP001472677">
    <property type="component" value="Unassembled WGS sequence"/>
</dbReference>
<gene>
    <name evidence="2" type="ORF">V6N12_057364</name>
</gene>
<proteinExistence type="predicted"/>
<evidence type="ECO:0000313" key="2">
    <source>
        <dbReference type="EMBL" id="KAK8534720.1"/>
    </source>
</evidence>
<name>A0ABR2DBM4_9ROSI</name>
<feature type="region of interest" description="Disordered" evidence="1">
    <location>
        <begin position="35"/>
        <end position="55"/>
    </location>
</feature>
<feature type="compositionally biased region" description="Basic and acidic residues" evidence="1">
    <location>
        <begin position="11"/>
        <end position="20"/>
    </location>
</feature>
<evidence type="ECO:0000313" key="3">
    <source>
        <dbReference type="Proteomes" id="UP001472677"/>
    </source>
</evidence>
<reference evidence="2 3" key="1">
    <citation type="journal article" date="2024" name="G3 (Bethesda)">
        <title>Genome assembly of Hibiscus sabdariffa L. provides insights into metabolisms of medicinal natural products.</title>
        <authorList>
            <person name="Kim T."/>
        </authorList>
    </citation>
    <scope>NUCLEOTIDE SEQUENCE [LARGE SCALE GENOMIC DNA]</scope>
    <source>
        <strain evidence="2">TK-2024</strain>
        <tissue evidence="2">Old leaves</tissue>
    </source>
</reference>
<keyword evidence="3" id="KW-1185">Reference proteome</keyword>
<organism evidence="2 3">
    <name type="scientific">Hibiscus sabdariffa</name>
    <name type="common">roselle</name>
    <dbReference type="NCBI Taxonomy" id="183260"/>
    <lineage>
        <taxon>Eukaryota</taxon>
        <taxon>Viridiplantae</taxon>
        <taxon>Streptophyta</taxon>
        <taxon>Embryophyta</taxon>
        <taxon>Tracheophyta</taxon>
        <taxon>Spermatophyta</taxon>
        <taxon>Magnoliopsida</taxon>
        <taxon>eudicotyledons</taxon>
        <taxon>Gunneridae</taxon>
        <taxon>Pentapetalae</taxon>
        <taxon>rosids</taxon>
        <taxon>malvids</taxon>
        <taxon>Malvales</taxon>
        <taxon>Malvaceae</taxon>
        <taxon>Malvoideae</taxon>
        <taxon>Hibiscus</taxon>
    </lineage>
</organism>
<feature type="compositionally biased region" description="Polar residues" evidence="1">
    <location>
        <begin position="1"/>
        <end position="10"/>
    </location>
</feature>
<feature type="region of interest" description="Disordered" evidence="1">
    <location>
        <begin position="1"/>
        <end position="20"/>
    </location>
</feature>
<accession>A0ABR2DBM4</accession>
<sequence>MRSQPTASRQSPDDKLHGRMDGCLAAEVAADRGRNEGRLLGCRGGGRSGEKRGPAAPVIGAEFGLAKQRRKRGVVSTAGLGWTAQVTGVSLRDRDDLWRRLSSLIASTEADA</sequence>